<protein>
    <submittedName>
        <fullName evidence="3">Uncharacterized protein</fullName>
    </submittedName>
</protein>
<dbReference type="KEGG" id="ecy:ECSE_0288"/>
<dbReference type="AlphaFoldDB" id="A0A979GCE0"/>
<reference evidence="3 4" key="1">
    <citation type="journal article" date="2008" name="DNA Res.">
        <title>Complete genome sequence and comparative analysis of the wild-type commensal Escherichia coli strain SE11 isolated from a healthy adult.</title>
        <authorList>
            <person name="Oshima K."/>
            <person name="Toh H."/>
            <person name="Ogura Y."/>
            <person name="Sasamoto H."/>
            <person name="Morita H."/>
            <person name="Park S.-H."/>
            <person name="Ooka T."/>
            <person name="Iyoda S."/>
            <person name="Taylor T.D."/>
            <person name="Hayashi T."/>
            <person name="Itoh K."/>
            <person name="Hattori M."/>
        </authorList>
    </citation>
    <scope>NUCLEOTIDE SEQUENCE [LARGE SCALE GENOMIC DNA]</scope>
    <source>
        <strain evidence="3 4">SE11</strain>
    </source>
</reference>
<dbReference type="GeneID" id="89550688"/>
<keyword evidence="2" id="KW-0472">Membrane</keyword>
<evidence type="ECO:0000256" key="1">
    <source>
        <dbReference type="SAM" id="MobiDB-lite"/>
    </source>
</evidence>
<evidence type="ECO:0000313" key="4">
    <source>
        <dbReference type="Proteomes" id="UP000008199"/>
    </source>
</evidence>
<keyword evidence="2" id="KW-1133">Transmembrane helix</keyword>
<sequence length="227" mass="25879">MTEWLNAHFGADAATYLSLLVGVLALFGIGGGVTYRIRQQNNIKQKAKKTEGDVNQAGRDINQTTNVYHTSNESAEDPVKKKQDEHDLKIIDQILELLPYEDTTQWVEQSYLSGIRQDVCLNIEKAEKFSGEKYRLFNTEVNGAKDAFLDAMTAYVDSTLPFMSVDYPNRKPVMLSLPHDWKSKSVESEANFRFHQQNVRETSGVMIARYEDFVRTFKAHGFISDKL</sequence>
<dbReference type="EMBL" id="AP009240">
    <property type="protein sequence ID" value="BAG75812.1"/>
    <property type="molecule type" value="Genomic_DNA"/>
</dbReference>
<dbReference type="Proteomes" id="UP000008199">
    <property type="component" value="Chromosome"/>
</dbReference>
<organism evidence="3 4">
    <name type="scientific">Escherichia coli (strain SE11)</name>
    <dbReference type="NCBI Taxonomy" id="409438"/>
    <lineage>
        <taxon>Bacteria</taxon>
        <taxon>Pseudomonadati</taxon>
        <taxon>Pseudomonadota</taxon>
        <taxon>Gammaproteobacteria</taxon>
        <taxon>Enterobacterales</taxon>
        <taxon>Enterobacteriaceae</taxon>
        <taxon>Escherichia</taxon>
    </lineage>
</organism>
<feature type="compositionally biased region" description="Polar residues" evidence="1">
    <location>
        <begin position="63"/>
        <end position="73"/>
    </location>
</feature>
<accession>A0A979GCE0</accession>
<evidence type="ECO:0000256" key="2">
    <source>
        <dbReference type="SAM" id="Phobius"/>
    </source>
</evidence>
<gene>
    <name evidence="3" type="ordered locus">ECSE_0288</name>
</gene>
<dbReference type="RefSeq" id="WP_000141342.1">
    <property type="nucleotide sequence ID" value="NC_011415.1"/>
</dbReference>
<feature type="transmembrane region" description="Helical" evidence="2">
    <location>
        <begin position="13"/>
        <end position="35"/>
    </location>
</feature>
<name>A0A979GCE0_ECOSE</name>
<proteinExistence type="predicted"/>
<keyword evidence="2" id="KW-0812">Transmembrane</keyword>
<feature type="region of interest" description="Disordered" evidence="1">
    <location>
        <begin position="63"/>
        <end position="83"/>
    </location>
</feature>
<evidence type="ECO:0000313" key="3">
    <source>
        <dbReference type="EMBL" id="BAG75812.1"/>
    </source>
</evidence>